<dbReference type="InterPro" id="IPR046341">
    <property type="entry name" value="SET_dom_sf"/>
</dbReference>
<evidence type="ECO:0000256" key="4">
    <source>
        <dbReference type="PROSITE-ProRule" id="PRU00134"/>
    </source>
</evidence>
<dbReference type="eggNOG" id="KOG2084">
    <property type="taxonomic scope" value="Eukaryota"/>
</dbReference>
<keyword evidence="2 4" id="KW-0863">Zinc-finger</keyword>
<dbReference type="OMA" id="TSHEGPY"/>
<dbReference type="Proteomes" id="UP000008493">
    <property type="component" value="Unassembled WGS sequence"/>
</dbReference>
<dbReference type="PANTHER" id="PTHR12197:SF251">
    <property type="entry name" value="EG:BACR7C10.4 PROTEIN"/>
    <property type="match status" value="1"/>
</dbReference>
<feature type="domain" description="MYND-type" evidence="6">
    <location>
        <begin position="51"/>
        <end position="93"/>
    </location>
</feature>
<evidence type="ECO:0000313" key="8">
    <source>
        <dbReference type="Proteomes" id="UP000008493"/>
    </source>
</evidence>
<dbReference type="InterPro" id="IPR002893">
    <property type="entry name" value="Znf_MYND"/>
</dbReference>
<dbReference type="EMBL" id="JH971390">
    <property type="protein sequence ID" value="EKM79192.1"/>
    <property type="molecule type" value="Genomic_DNA"/>
</dbReference>
<reference evidence="8" key="1">
    <citation type="journal article" date="2012" name="Proc. Natl. Acad. Sci. U.S.A.">
        <title>Genome sequence of the button mushroom Agaricus bisporus reveals mechanisms governing adaptation to a humic-rich ecological niche.</title>
        <authorList>
            <person name="Morin E."/>
            <person name="Kohler A."/>
            <person name="Baker A.R."/>
            <person name="Foulongne-Oriol M."/>
            <person name="Lombard V."/>
            <person name="Nagy L.G."/>
            <person name="Ohm R.A."/>
            <person name="Patyshakuliyeva A."/>
            <person name="Brun A."/>
            <person name="Aerts A.L."/>
            <person name="Bailey A.M."/>
            <person name="Billette C."/>
            <person name="Coutinho P.M."/>
            <person name="Deakin G."/>
            <person name="Doddapaneni H."/>
            <person name="Floudas D."/>
            <person name="Grimwood J."/>
            <person name="Hilden K."/>
            <person name="Kuees U."/>
            <person name="LaButti K.M."/>
            <person name="Lapidus A."/>
            <person name="Lindquist E.A."/>
            <person name="Lucas S.M."/>
            <person name="Murat C."/>
            <person name="Riley R.W."/>
            <person name="Salamov A.A."/>
            <person name="Schmutz J."/>
            <person name="Subramanian V."/>
            <person name="Woesten H.A.B."/>
            <person name="Xu J."/>
            <person name="Eastwood D.C."/>
            <person name="Foster G.D."/>
            <person name="Sonnenberg A.S."/>
            <person name="Cullen D."/>
            <person name="de Vries R.P."/>
            <person name="Lundell T."/>
            <person name="Hibbett D.S."/>
            <person name="Henrissat B."/>
            <person name="Burton K.S."/>
            <person name="Kerrigan R.W."/>
            <person name="Challen M.P."/>
            <person name="Grigoriev I.V."/>
            <person name="Martin F."/>
        </authorList>
    </citation>
    <scope>NUCLEOTIDE SEQUENCE [LARGE SCALE GENOMIC DNA]</scope>
    <source>
        <strain evidence="8">JB137-S8 / ATCC MYA-4627 / FGSC 10392</strain>
    </source>
</reference>
<proteinExistence type="predicted"/>
<dbReference type="InterPro" id="IPR001214">
    <property type="entry name" value="SET_dom"/>
</dbReference>
<dbReference type="Gene3D" id="6.10.140.2220">
    <property type="match status" value="1"/>
</dbReference>
<dbReference type="SUPFAM" id="SSF82199">
    <property type="entry name" value="SET domain"/>
    <property type="match status" value="1"/>
</dbReference>
<dbReference type="STRING" id="597362.K5X887"/>
<evidence type="ECO:0000313" key="7">
    <source>
        <dbReference type="EMBL" id="EKM79192.1"/>
    </source>
</evidence>
<evidence type="ECO:0000259" key="5">
    <source>
        <dbReference type="PROSITE" id="PS50280"/>
    </source>
</evidence>
<dbReference type="Gene3D" id="1.10.220.160">
    <property type="match status" value="1"/>
</dbReference>
<keyword evidence="3" id="KW-0862">Zinc</keyword>
<dbReference type="PROSITE" id="PS50280">
    <property type="entry name" value="SET"/>
    <property type="match status" value="1"/>
</dbReference>
<dbReference type="SUPFAM" id="SSF144232">
    <property type="entry name" value="HIT/MYND zinc finger-like"/>
    <property type="match status" value="1"/>
</dbReference>
<dbReference type="KEGG" id="abp:AGABI1DRAFT120631"/>
<organism evidence="7 8">
    <name type="scientific">Agaricus bisporus var. burnettii (strain JB137-S8 / ATCC MYA-4627 / FGSC 10392)</name>
    <name type="common">White button mushroom</name>
    <dbReference type="NCBI Taxonomy" id="597362"/>
    <lineage>
        <taxon>Eukaryota</taxon>
        <taxon>Fungi</taxon>
        <taxon>Dikarya</taxon>
        <taxon>Basidiomycota</taxon>
        <taxon>Agaricomycotina</taxon>
        <taxon>Agaricomycetes</taxon>
        <taxon>Agaricomycetidae</taxon>
        <taxon>Agaricales</taxon>
        <taxon>Agaricineae</taxon>
        <taxon>Agaricaceae</taxon>
        <taxon>Agaricus</taxon>
    </lineage>
</organism>
<dbReference type="HOGENOM" id="CLU_611183_0_0_1"/>
<dbReference type="RefSeq" id="XP_007329933.1">
    <property type="nucleotide sequence ID" value="XM_007329871.1"/>
</dbReference>
<evidence type="ECO:0000256" key="3">
    <source>
        <dbReference type="ARBA" id="ARBA00022833"/>
    </source>
</evidence>
<dbReference type="GO" id="GO:0008270">
    <property type="term" value="F:zinc ion binding"/>
    <property type="evidence" value="ECO:0007669"/>
    <property type="project" value="UniProtKB-KW"/>
</dbReference>
<keyword evidence="1" id="KW-0479">Metal-binding</keyword>
<feature type="domain" description="SET" evidence="5">
    <location>
        <begin position="140"/>
        <end position="247"/>
    </location>
</feature>
<dbReference type="PANTHER" id="PTHR12197">
    <property type="entry name" value="HISTONE-LYSINE N-METHYLTRANSFERASE SMYD"/>
    <property type="match status" value="1"/>
</dbReference>
<keyword evidence="8" id="KW-1185">Reference proteome</keyword>
<dbReference type="Pfam" id="PF01753">
    <property type="entry name" value="zf-MYND"/>
    <property type="match status" value="1"/>
</dbReference>
<dbReference type="PROSITE" id="PS50865">
    <property type="entry name" value="ZF_MYND_2"/>
    <property type="match status" value="1"/>
</dbReference>
<evidence type="ECO:0000256" key="2">
    <source>
        <dbReference type="ARBA" id="ARBA00022771"/>
    </source>
</evidence>
<dbReference type="InterPro" id="IPR050869">
    <property type="entry name" value="H3K4_H4K5_MeTrfase"/>
</dbReference>
<name>K5X887_AGABU</name>
<evidence type="ECO:0000259" key="6">
    <source>
        <dbReference type="PROSITE" id="PS50865"/>
    </source>
</evidence>
<dbReference type="Gene3D" id="2.170.270.10">
    <property type="entry name" value="SET domain"/>
    <property type="match status" value="1"/>
</dbReference>
<dbReference type="PROSITE" id="PS01360">
    <property type="entry name" value="ZF_MYND_1"/>
    <property type="match status" value="1"/>
</dbReference>
<protein>
    <recommendedName>
        <fullName evidence="9">SET domain-containing protein</fullName>
    </recommendedName>
</protein>
<accession>K5X887</accession>
<evidence type="ECO:0000256" key="1">
    <source>
        <dbReference type="ARBA" id="ARBA00022723"/>
    </source>
</evidence>
<dbReference type="InParanoid" id="K5X887"/>
<dbReference type="GeneID" id="18825683"/>
<dbReference type="OrthoDB" id="5945798at2759"/>
<sequence length="443" mass="49108">MDVTLKNIKLVPHPTARSQAISTKKISAGSVVVSVPAFTSALLEAEKGQRCDTCFRLPPDGEKLKKCTGCASYFYCDTRCQKVQWDLEHKRVCKSYSLMISYLHGQQFSQHERMDVILLSHFLGRTLKTKPVSSADNSHDPFSIFLSLLPGSHASQRTLDSIPKSLILDDSLVQDIYSRFGNNNFTIHSHLNSIGHGVFPLASRLFNHSCIPNAAPRYVQGPAQPVLMEVVALRDTDVGEEICIPYLDPALTQSRSQIFQYTYGFTCQCSSCRDISQLGQIPKPPDSSETMSSLGDELREYVGVSDVLGAELPTPSLSDLPLGLRCALHESYMEQLSEQFSKASHEGDYITAFGSGLILLALYLLIYPTNYPQIGLHLLELAKTHWNALITMETSGVGAEIRSQVRIFLSHANRILRIYGKEGDEHGPLDELVKLDELLSADT</sequence>
<dbReference type="AlphaFoldDB" id="K5X887"/>
<dbReference type="CDD" id="cd20071">
    <property type="entry name" value="SET_SMYD"/>
    <property type="match status" value="1"/>
</dbReference>
<dbReference type="GO" id="GO:0005634">
    <property type="term" value="C:nucleus"/>
    <property type="evidence" value="ECO:0007669"/>
    <property type="project" value="TreeGrafter"/>
</dbReference>
<dbReference type="Pfam" id="PF00856">
    <property type="entry name" value="SET"/>
    <property type="match status" value="1"/>
</dbReference>
<gene>
    <name evidence="7" type="ORF">AGABI1DRAFT_120631</name>
</gene>
<evidence type="ECO:0008006" key="9">
    <source>
        <dbReference type="Google" id="ProtNLM"/>
    </source>
</evidence>